<comment type="caution">
    <text evidence="1">The sequence shown here is derived from an EMBL/GenBank/DDBJ whole genome shotgun (WGS) entry which is preliminary data.</text>
</comment>
<keyword evidence="2" id="KW-1185">Reference proteome</keyword>
<dbReference type="eggNOG" id="COG4578">
    <property type="taxonomic scope" value="Bacteria"/>
</dbReference>
<dbReference type="EMBL" id="ASWJ01000007">
    <property type="protein sequence ID" value="EOW83753.1"/>
    <property type="molecule type" value="Genomic_DNA"/>
</dbReference>
<dbReference type="PATRIC" id="fig|1121865.3.peg.2280"/>
<evidence type="ECO:0000313" key="1">
    <source>
        <dbReference type="EMBL" id="EOW83753.1"/>
    </source>
</evidence>
<dbReference type="Proteomes" id="UP000014113">
    <property type="component" value="Unassembled WGS sequence"/>
</dbReference>
<accession>S0KG32</accession>
<sequence>MNFFIILGLFMLGAYVLQVLLTLKQIKHFTKVYQSMRQKGKVAIGRRSGKVKAGTIVMFAVDDQGVILDCQKMQGVTILARFKAMDQFIGEDIHYLDKYHPKFRQCNRLLQEAILNAREIYVRVQAGNYQEQPAVSPLTGAALQLNLWKTKLQMKLKKEC</sequence>
<dbReference type="Pfam" id="PF06923">
    <property type="entry name" value="GutM"/>
    <property type="match status" value="1"/>
</dbReference>
<dbReference type="AlphaFoldDB" id="S0KG32"/>
<proteinExistence type="predicted"/>
<dbReference type="STRING" id="1121865.OMW_02344"/>
<dbReference type="OrthoDB" id="9096700at2"/>
<evidence type="ECO:0008006" key="3">
    <source>
        <dbReference type="Google" id="ProtNLM"/>
    </source>
</evidence>
<dbReference type="PIRSF" id="PIRSF011474">
    <property type="entry name" value="Glucitol_operon_activator"/>
    <property type="match status" value="1"/>
</dbReference>
<gene>
    <name evidence="1" type="ORF">I568_01555</name>
</gene>
<organism evidence="1 2">
    <name type="scientific">Enterococcus columbae DSM 7374 = ATCC 51263</name>
    <dbReference type="NCBI Taxonomy" id="1121865"/>
    <lineage>
        <taxon>Bacteria</taxon>
        <taxon>Bacillati</taxon>
        <taxon>Bacillota</taxon>
        <taxon>Bacilli</taxon>
        <taxon>Lactobacillales</taxon>
        <taxon>Enterococcaceae</taxon>
        <taxon>Enterococcus</taxon>
    </lineage>
</organism>
<dbReference type="InterPro" id="IPR009693">
    <property type="entry name" value="Glucitol_operon_activator"/>
</dbReference>
<protein>
    <recommendedName>
        <fullName evidence="3">Glucitol operon activator protein</fullName>
    </recommendedName>
</protein>
<evidence type="ECO:0000313" key="2">
    <source>
        <dbReference type="Proteomes" id="UP000014113"/>
    </source>
</evidence>
<dbReference type="RefSeq" id="WP_016184425.1">
    <property type="nucleotide sequence ID" value="NZ_JXKI01000008.1"/>
</dbReference>
<name>S0KG32_9ENTE</name>
<reference evidence="1 2" key="1">
    <citation type="submission" date="2013-03" db="EMBL/GenBank/DDBJ databases">
        <title>The Genome Sequence of Enterococcus columbae ATCC_51263 (PacBio/Illumina hybrid assembly).</title>
        <authorList>
            <consortium name="The Broad Institute Genomics Platform"/>
            <consortium name="The Broad Institute Genome Sequencing Center for Infectious Disease"/>
            <person name="Earl A."/>
            <person name="Russ C."/>
            <person name="Gilmore M."/>
            <person name="Surin D."/>
            <person name="Walker B."/>
            <person name="Young S."/>
            <person name="Zeng Q."/>
            <person name="Gargeya S."/>
            <person name="Fitzgerald M."/>
            <person name="Haas B."/>
            <person name="Abouelleil A."/>
            <person name="Allen A.W."/>
            <person name="Alvarado L."/>
            <person name="Arachchi H.M."/>
            <person name="Berlin A.M."/>
            <person name="Chapman S.B."/>
            <person name="Gainer-Dewar J."/>
            <person name="Goldberg J."/>
            <person name="Griggs A."/>
            <person name="Gujja S."/>
            <person name="Hansen M."/>
            <person name="Howarth C."/>
            <person name="Imamovic A."/>
            <person name="Ireland A."/>
            <person name="Larimer J."/>
            <person name="McCowan C."/>
            <person name="Murphy C."/>
            <person name="Pearson M."/>
            <person name="Poon T.W."/>
            <person name="Priest M."/>
            <person name="Roberts A."/>
            <person name="Saif S."/>
            <person name="Shea T."/>
            <person name="Sisk P."/>
            <person name="Sykes S."/>
            <person name="Wortman J."/>
            <person name="Nusbaum C."/>
            <person name="Birren B."/>
        </authorList>
    </citation>
    <scope>NUCLEOTIDE SEQUENCE [LARGE SCALE GENOMIC DNA]</scope>
    <source>
        <strain evidence="1 2">ATCC 51263</strain>
    </source>
</reference>